<dbReference type="Proteomes" id="UP000593575">
    <property type="component" value="Unassembled WGS sequence"/>
</dbReference>
<keyword evidence="3" id="KW-1185">Reference proteome</keyword>
<keyword evidence="1" id="KW-0812">Transmembrane</keyword>
<name>A0A7J9JUG9_9ROSI</name>
<protein>
    <submittedName>
        <fullName evidence="2">Uncharacterized protein</fullName>
    </submittedName>
</protein>
<feature type="transmembrane region" description="Helical" evidence="1">
    <location>
        <begin position="87"/>
        <end position="108"/>
    </location>
</feature>
<reference evidence="2 3" key="1">
    <citation type="journal article" date="2019" name="Genome Biol. Evol.">
        <title>Insights into the evolution of the New World diploid cottons (Gossypium, subgenus Houzingenia) based on genome sequencing.</title>
        <authorList>
            <person name="Grover C.E."/>
            <person name="Arick M.A. 2nd"/>
            <person name="Thrash A."/>
            <person name="Conover J.L."/>
            <person name="Sanders W.S."/>
            <person name="Peterson D.G."/>
            <person name="Frelichowski J.E."/>
            <person name="Scheffler J.A."/>
            <person name="Scheffler B.E."/>
            <person name="Wendel J.F."/>
        </authorList>
    </citation>
    <scope>NUCLEOTIDE SEQUENCE [LARGE SCALE GENOMIC DNA]</scope>
    <source>
        <strain evidence="2">6</strain>
        <tissue evidence="2">Leaf</tissue>
    </source>
</reference>
<evidence type="ECO:0000313" key="2">
    <source>
        <dbReference type="EMBL" id="MBA0837812.1"/>
    </source>
</evidence>
<dbReference type="InterPro" id="IPR045032">
    <property type="entry name" value="PEL"/>
</dbReference>
<dbReference type="PANTHER" id="PTHR31683:SF208">
    <property type="entry name" value="PECTATE LYASE"/>
    <property type="match status" value="1"/>
</dbReference>
<organism evidence="2 3">
    <name type="scientific">Gossypium armourianum</name>
    <dbReference type="NCBI Taxonomy" id="34283"/>
    <lineage>
        <taxon>Eukaryota</taxon>
        <taxon>Viridiplantae</taxon>
        <taxon>Streptophyta</taxon>
        <taxon>Embryophyta</taxon>
        <taxon>Tracheophyta</taxon>
        <taxon>Spermatophyta</taxon>
        <taxon>Magnoliopsida</taxon>
        <taxon>eudicotyledons</taxon>
        <taxon>Gunneridae</taxon>
        <taxon>Pentapetalae</taxon>
        <taxon>rosids</taxon>
        <taxon>malvids</taxon>
        <taxon>Malvales</taxon>
        <taxon>Malvaceae</taxon>
        <taxon>Malvoideae</taxon>
        <taxon>Gossypium</taxon>
    </lineage>
</organism>
<gene>
    <name evidence="2" type="ORF">Goarm_009931</name>
</gene>
<dbReference type="AlphaFoldDB" id="A0A7J9JUG9"/>
<keyword evidence="1" id="KW-0472">Membrane</keyword>
<accession>A0A7J9JUG9</accession>
<evidence type="ECO:0000256" key="1">
    <source>
        <dbReference type="SAM" id="Phobius"/>
    </source>
</evidence>
<dbReference type="EMBL" id="JABFAE010000009">
    <property type="protein sequence ID" value="MBA0837812.1"/>
    <property type="molecule type" value="Genomic_DNA"/>
</dbReference>
<sequence length="148" mass="16379">MFGASDSYIADKKMLIAVTLNHFGTGLVATGLRTWLVKASYQRKCGTIGPKYHRVTTLSTGRKESEFYAVTDPSDDIANRKPRTLSCMWSLTLVLVLLMLFNVLYAIGGTSQPIIMNQGNRYSVSGTNASKEVTSRGLLPPAEWKNWN</sequence>
<proteinExistence type="predicted"/>
<comment type="caution">
    <text evidence="2">The sequence shown here is derived from an EMBL/GenBank/DDBJ whole genome shotgun (WGS) entry which is preliminary data.</text>
</comment>
<keyword evidence="1" id="KW-1133">Transmembrane helix</keyword>
<evidence type="ECO:0000313" key="3">
    <source>
        <dbReference type="Proteomes" id="UP000593575"/>
    </source>
</evidence>
<dbReference type="PANTHER" id="PTHR31683">
    <property type="entry name" value="PECTATE LYASE 18-RELATED"/>
    <property type="match status" value="1"/>
</dbReference>
<dbReference type="GO" id="GO:0030570">
    <property type="term" value="F:pectate lyase activity"/>
    <property type="evidence" value="ECO:0007669"/>
    <property type="project" value="InterPro"/>
</dbReference>